<dbReference type="STRING" id="407821.A0A087U8F9"/>
<keyword evidence="15" id="KW-1185">Reference proteome</keyword>
<dbReference type="SUPFAM" id="SSF53756">
    <property type="entry name" value="UDP-Glycosyltransferase/glycogen phosphorylase"/>
    <property type="match status" value="1"/>
</dbReference>
<evidence type="ECO:0000256" key="5">
    <source>
        <dbReference type="ARBA" id="ARBA00022679"/>
    </source>
</evidence>
<keyword evidence="4 12" id="KW-0328">Glycosyltransferase</keyword>
<proteinExistence type="inferred from homology"/>
<reference evidence="14 15" key="1">
    <citation type="submission" date="2013-11" db="EMBL/GenBank/DDBJ databases">
        <title>Genome sequencing of Stegodyphus mimosarum.</title>
        <authorList>
            <person name="Bechsgaard J."/>
        </authorList>
    </citation>
    <scope>NUCLEOTIDE SEQUENCE [LARGE SCALE GENOMIC DNA]</scope>
</reference>
<dbReference type="Gene3D" id="3.40.50.11660">
    <property type="entry name" value="Glycosyl transferase family 10, C-terminal domain"/>
    <property type="match status" value="1"/>
</dbReference>
<keyword evidence="9 12" id="KW-0333">Golgi apparatus</keyword>
<keyword evidence="8" id="KW-1133">Transmembrane helix</keyword>
<comment type="similarity">
    <text evidence="3 12">Belongs to the glycosyltransferase 10 family.</text>
</comment>
<evidence type="ECO:0000313" key="14">
    <source>
        <dbReference type="EMBL" id="KFM73648.1"/>
    </source>
</evidence>
<comment type="pathway">
    <text evidence="2">Protein modification; protein glycosylation.</text>
</comment>
<dbReference type="UniPathway" id="UPA00378"/>
<dbReference type="PANTHER" id="PTHR48438">
    <property type="entry name" value="ALPHA-(1,3)-FUCOSYLTRANSFERASE C-RELATED"/>
    <property type="match status" value="1"/>
</dbReference>
<dbReference type="PANTHER" id="PTHR48438:SF1">
    <property type="entry name" value="ALPHA-(1,3)-FUCOSYLTRANSFERASE C-RELATED"/>
    <property type="match status" value="1"/>
</dbReference>
<keyword evidence="6 12" id="KW-0812">Transmembrane</keyword>
<evidence type="ECO:0000313" key="15">
    <source>
        <dbReference type="Proteomes" id="UP000054359"/>
    </source>
</evidence>
<evidence type="ECO:0000256" key="4">
    <source>
        <dbReference type="ARBA" id="ARBA00022676"/>
    </source>
</evidence>
<evidence type="ECO:0000256" key="1">
    <source>
        <dbReference type="ARBA" id="ARBA00004447"/>
    </source>
</evidence>
<evidence type="ECO:0000256" key="9">
    <source>
        <dbReference type="ARBA" id="ARBA00023034"/>
    </source>
</evidence>
<accession>A0A087U8F9</accession>
<name>A0A087U8F9_STEMI</name>
<dbReference type="Pfam" id="PF00852">
    <property type="entry name" value="Glyco_transf_10"/>
    <property type="match status" value="1"/>
</dbReference>
<dbReference type="OMA" id="ATSKECY"/>
<keyword evidence="11" id="KW-0325">Glycoprotein</keyword>
<dbReference type="Proteomes" id="UP000054359">
    <property type="component" value="Unassembled WGS sequence"/>
</dbReference>
<evidence type="ECO:0000256" key="3">
    <source>
        <dbReference type="ARBA" id="ARBA00008919"/>
    </source>
</evidence>
<evidence type="ECO:0000259" key="13">
    <source>
        <dbReference type="Pfam" id="PF00852"/>
    </source>
</evidence>
<evidence type="ECO:0000256" key="12">
    <source>
        <dbReference type="RuleBase" id="RU003832"/>
    </source>
</evidence>
<dbReference type="GO" id="GO:0032580">
    <property type="term" value="C:Golgi cisterna membrane"/>
    <property type="evidence" value="ECO:0007669"/>
    <property type="project" value="UniProtKB-SubCell"/>
</dbReference>
<dbReference type="AlphaFoldDB" id="A0A087U8F9"/>
<evidence type="ECO:0000256" key="7">
    <source>
        <dbReference type="ARBA" id="ARBA00022968"/>
    </source>
</evidence>
<evidence type="ECO:0000256" key="8">
    <source>
        <dbReference type="ARBA" id="ARBA00022989"/>
    </source>
</evidence>
<feature type="non-terminal residue" evidence="14">
    <location>
        <position position="187"/>
    </location>
</feature>
<keyword evidence="10" id="KW-0472">Membrane</keyword>
<protein>
    <recommendedName>
        <fullName evidence="12">Fucosyltransferase</fullName>
        <ecNumber evidence="12">2.4.1.-</ecNumber>
    </recommendedName>
</protein>
<evidence type="ECO:0000256" key="10">
    <source>
        <dbReference type="ARBA" id="ARBA00023136"/>
    </source>
</evidence>
<organism evidence="14 15">
    <name type="scientific">Stegodyphus mimosarum</name>
    <name type="common">African social velvet spider</name>
    <dbReference type="NCBI Taxonomy" id="407821"/>
    <lineage>
        <taxon>Eukaryota</taxon>
        <taxon>Metazoa</taxon>
        <taxon>Ecdysozoa</taxon>
        <taxon>Arthropoda</taxon>
        <taxon>Chelicerata</taxon>
        <taxon>Arachnida</taxon>
        <taxon>Araneae</taxon>
        <taxon>Araneomorphae</taxon>
        <taxon>Entelegynae</taxon>
        <taxon>Eresoidea</taxon>
        <taxon>Eresidae</taxon>
        <taxon>Stegodyphus</taxon>
    </lineage>
</organism>
<evidence type="ECO:0000256" key="11">
    <source>
        <dbReference type="ARBA" id="ARBA00023180"/>
    </source>
</evidence>
<dbReference type="EMBL" id="KK118706">
    <property type="protein sequence ID" value="KFM73648.1"/>
    <property type="molecule type" value="Genomic_DNA"/>
</dbReference>
<dbReference type="EC" id="2.4.1.-" evidence="12"/>
<dbReference type="InterPro" id="IPR038577">
    <property type="entry name" value="GT10-like_C_sf"/>
</dbReference>
<dbReference type="FunFam" id="3.40.50.11660:FF:000002">
    <property type="entry name" value="Alpha-(1,3)-fucosyltransferase"/>
    <property type="match status" value="1"/>
</dbReference>
<keyword evidence="5 12" id="KW-0808">Transferase</keyword>
<gene>
    <name evidence="14" type="ORF">X975_02406</name>
</gene>
<comment type="subcellular location">
    <subcellularLocation>
        <location evidence="1 12">Golgi apparatus</location>
        <location evidence="1 12">Golgi stack membrane</location>
        <topology evidence="1 12">Single-pass type II membrane protein</topology>
    </subcellularLocation>
</comment>
<sequence length="187" mass="22160">MEHSRNAVCWLVSNCNTPSRREVYVQELKKYINVIVYGKCGTNKCPKATSKECYRWLSKRCKFYLSFENSICTDYVTEKLFYVLMNDMVPVVRGGANYSAYLPPRSFIDANEFSSPKRLAEWLAYLDRDEEQYLSYFKWKDDYEAKDASYTWLCDLCEKLHISSTESIKPYKNFISWWFDKSNCVSL</sequence>
<evidence type="ECO:0000256" key="6">
    <source>
        <dbReference type="ARBA" id="ARBA00022692"/>
    </source>
</evidence>
<dbReference type="InterPro" id="IPR001503">
    <property type="entry name" value="Glyco_trans_10"/>
</dbReference>
<dbReference type="OrthoDB" id="427096at2759"/>
<feature type="domain" description="Fucosyltransferase C-terminal" evidence="13">
    <location>
        <begin position="5"/>
        <end position="174"/>
    </location>
</feature>
<keyword evidence="7" id="KW-0735">Signal-anchor</keyword>
<dbReference type="GO" id="GO:0008417">
    <property type="term" value="F:fucosyltransferase activity"/>
    <property type="evidence" value="ECO:0007669"/>
    <property type="project" value="InterPro"/>
</dbReference>
<dbReference type="InterPro" id="IPR055270">
    <property type="entry name" value="Glyco_tran_10_C"/>
</dbReference>
<evidence type="ECO:0000256" key="2">
    <source>
        <dbReference type="ARBA" id="ARBA00004922"/>
    </source>
</evidence>